<sequence length="139" mass="16274">MTYKSILKLDNFTINVLVDSRLAHTHRSDTCKICDVLDKKLKYVTLDENERKVLAAKKKLPKIKADLFFKELKEKTTLYKHSDIVEVVTFGLQQNLSLPKIPAGEAFYKRQLWTYNFCVHSGKKNQAHFYRISYNFSPN</sequence>
<evidence type="ECO:0000313" key="2">
    <source>
        <dbReference type="Proteomes" id="UP001153709"/>
    </source>
</evidence>
<protein>
    <submittedName>
        <fullName evidence="1">Uncharacterized protein</fullName>
    </submittedName>
</protein>
<evidence type="ECO:0000313" key="1">
    <source>
        <dbReference type="EMBL" id="CAG9839981.1"/>
    </source>
</evidence>
<organism evidence="1 2">
    <name type="scientific">Diabrotica balteata</name>
    <name type="common">Banded cucumber beetle</name>
    <dbReference type="NCBI Taxonomy" id="107213"/>
    <lineage>
        <taxon>Eukaryota</taxon>
        <taxon>Metazoa</taxon>
        <taxon>Ecdysozoa</taxon>
        <taxon>Arthropoda</taxon>
        <taxon>Hexapoda</taxon>
        <taxon>Insecta</taxon>
        <taxon>Pterygota</taxon>
        <taxon>Neoptera</taxon>
        <taxon>Endopterygota</taxon>
        <taxon>Coleoptera</taxon>
        <taxon>Polyphaga</taxon>
        <taxon>Cucujiformia</taxon>
        <taxon>Chrysomeloidea</taxon>
        <taxon>Chrysomelidae</taxon>
        <taxon>Galerucinae</taxon>
        <taxon>Diabroticina</taxon>
        <taxon>Diabroticites</taxon>
        <taxon>Diabrotica</taxon>
    </lineage>
</organism>
<reference evidence="1" key="1">
    <citation type="submission" date="2022-01" db="EMBL/GenBank/DDBJ databases">
        <authorList>
            <person name="King R."/>
        </authorList>
    </citation>
    <scope>NUCLEOTIDE SEQUENCE</scope>
</reference>
<keyword evidence="2" id="KW-1185">Reference proteome</keyword>
<dbReference type="Proteomes" id="UP001153709">
    <property type="component" value="Chromosome 8"/>
</dbReference>
<accession>A0A9N9TCP8</accession>
<dbReference type="OrthoDB" id="6781428at2759"/>
<dbReference type="AlphaFoldDB" id="A0A9N9TCP8"/>
<gene>
    <name evidence="1" type="ORF">DIABBA_LOCUS12689</name>
</gene>
<proteinExistence type="predicted"/>
<dbReference type="EMBL" id="OU898283">
    <property type="protein sequence ID" value="CAG9839981.1"/>
    <property type="molecule type" value="Genomic_DNA"/>
</dbReference>
<name>A0A9N9TCP8_DIABA</name>